<evidence type="ECO:0000313" key="2">
    <source>
        <dbReference type="EMBL" id="JAC28518.1"/>
    </source>
</evidence>
<feature type="chain" id="PRO_5001518314" evidence="1">
    <location>
        <begin position="23"/>
        <end position="122"/>
    </location>
</feature>
<proteinExistence type="evidence at transcript level"/>
<keyword evidence="1" id="KW-0732">Signal</keyword>
<evidence type="ECO:0000256" key="1">
    <source>
        <dbReference type="SAM" id="SignalP"/>
    </source>
</evidence>
<protein>
    <submittedName>
        <fullName evidence="2">Putative evasin 1</fullName>
    </submittedName>
</protein>
<accession>A0A023G6R0</accession>
<sequence>MHFIRLCAVIFGGGVFLSGVSGASKDEPIGRIPGCGDQKEVTKGLSPDENGKNGIYTDRHGCTHHFLRSKGQLEVKNRFQERQFQSFKICLKGVCRNGSCLTDASKVRCRVPQLTINPLSSI</sequence>
<dbReference type="AlphaFoldDB" id="A0A023G6R0"/>
<name>A0A023G6R0_AMBTT</name>
<dbReference type="EMBL" id="GBBM01006900">
    <property type="protein sequence ID" value="JAC28518.1"/>
    <property type="molecule type" value="mRNA"/>
</dbReference>
<organism evidence="2">
    <name type="scientific">Amblyomma triste</name>
    <name type="common">Neotropical tick</name>
    <dbReference type="NCBI Taxonomy" id="251400"/>
    <lineage>
        <taxon>Eukaryota</taxon>
        <taxon>Metazoa</taxon>
        <taxon>Ecdysozoa</taxon>
        <taxon>Arthropoda</taxon>
        <taxon>Chelicerata</taxon>
        <taxon>Arachnida</taxon>
        <taxon>Acari</taxon>
        <taxon>Parasitiformes</taxon>
        <taxon>Ixodida</taxon>
        <taxon>Ixodoidea</taxon>
        <taxon>Ixodidae</taxon>
        <taxon>Amblyomminae</taxon>
        <taxon>Amblyomma</taxon>
    </lineage>
</organism>
<feature type="signal peptide" evidence="1">
    <location>
        <begin position="1"/>
        <end position="22"/>
    </location>
</feature>
<reference evidence="2" key="1">
    <citation type="submission" date="2014-03" db="EMBL/GenBank/DDBJ databases">
        <title>The sialotranscriptome of Amblyomma triste, Amblyomma parvum and Amblyomma cajennense ticks, uncovered by 454-based RNA-seq.</title>
        <authorList>
            <person name="Garcia G.R."/>
            <person name="Gardinassi L.G."/>
            <person name="Ribeiro J.M."/>
            <person name="Anatriello E."/>
            <person name="Ferreira B.R."/>
            <person name="Moreira H.N."/>
            <person name="Mafra C."/>
            <person name="Olegario M.M."/>
            <person name="Szabo P.J."/>
            <person name="Miranda-Santos I.K."/>
            <person name="Maruyama S.R."/>
        </authorList>
    </citation>
    <scope>NUCLEOTIDE SEQUENCE</scope>
    <source>
        <strain evidence="2">Mato Grasso do Sul</strain>
        <tissue evidence="2">Salivary glands</tissue>
    </source>
</reference>